<protein>
    <submittedName>
        <fullName evidence="2">Uncharacterized protein</fullName>
    </submittedName>
</protein>
<organism evidence="2">
    <name type="scientific">Aplanochytrium stocchinoi</name>
    <dbReference type="NCBI Taxonomy" id="215587"/>
    <lineage>
        <taxon>Eukaryota</taxon>
        <taxon>Sar</taxon>
        <taxon>Stramenopiles</taxon>
        <taxon>Bigyra</taxon>
        <taxon>Labyrinthulomycetes</taxon>
        <taxon>Thraustochytrida</taxon>
        <taxon>Thraustochytriidae</taxon>
        <taxon>Aplanochytrium</taxon>
    </lineage>
</organism>
<feature type="transmembrane region" description="Helical" evidence="1">
    <location>
        <begin position="15"/>
        <end position="34"/>
    </location>
</feature>
<evidence type="ECO:0000256" key="1">
    <source>
        <dbReference type="SAM" id="Phobius"/>
    </source>
</evidence>
<dbReference type="AlphaFoldDB" id="A0A7S3PEJ4"/>
<name>A0A7S3PEJ4_9STRA</name>
<dbReference type="EMBL" id="HBIN01001892">
    <property type="protein sequence ID" value="CAE0430843.1"/>
    <property type="molecule type" value="Transcribed_RNA"/>
</dbReference>
<keyword evidence="1" id="KW-0812">Transmembrane</keyword>
<evidence type="ECO:0000313" key="2">
    <source>
        <dbReference type="EMBL" id="CAE0430843.1"/>
    </source>
</evidence>
<reference evidence="2" key="1">
    <citation type="submission" date="2021-01" db="EMBL/GenBank/DDBJ databases">
        <authorList>
            <person name="Corre E."/>
            <person name="Pelletier E."/>
            <person name="Niang G."/>
            <person name="Scheremetjew M."/>
            <person name="Finn R."/>
            <person name="Kale V."/>
            <person name="Holt S."/>
            <person name="Cochrane G."/>
            <person name="Meng A."/>
            <person name="Brown T."/>
            <person name="Cohen L."/>
        </authorList>
    </citation>
    <scope>NUCLEOTIDE SEQUENCE</scope>
    <source>
        <strain evidence="2">GSBS06</strain>
    </source>
</reference>
<keyword evidence="1" id="KW-1133">Transmembrane helix</keyword>
<feature type="transmembrane region" description="Helical" evidence="1">
    <location>
        <begin position="175"/>
        <end position="196"/>
    </location>
</feature>
<keyword evidence="1" id="KW-0472">Membrane</keyword>
<sequence>MNSILHSTPTSRVRAVQLVSIVLNLFVTIYAVLYSAGIGMYESKKAWQITVLHWLASPVIAMWEYSPSTSFEFALPAAWILLSFNLRGGMINEWSLGVTFYQIIIGLSYKKVSKKRTCEFLIRINMLIIVGFWIMRVIAGLNLSKPSHKMDAHLRQGFVHLITDSTARFYVGNELILHGVIQGLLILSQLCMLEIWRRDRESKSKDSSIKNKEKPKLNVEEILEGEKGFMTRSTRDVLYFFIGWVGCSQVFSPDLMPYPFIPPNPCRAAAAVMATVMYIY</sequence>
<accession>A0A7S3PEJ4</accession>
<proteinExistence type="predicted"/>
<gene>
    <name evidence="2" type="ORF">ASTO00021_LOCUS1198</name>
</gene>
<feature type="transmembrane region" description="Helical" evidence="1">
    <location>
        <begin position="121"/>
        <end position="141"/>
    </location>
</feature>